<comment type="similarity">
    <text evidence="1">Belongs to the 'phage' integrase family.</text>
</comment>
<dbReference type="AlphaFoldDB" id="A0A517U1B7"/>
<gene>
    <name evidence="8" type="ORF">I41_36180</name>
</gene>
<evidence type="ECO:0000256" key="4">
    <source>
        <dbReference type="ARBA" id="ARBA00023172"/>
    </source>
</evidence>
<feature type="domain" description="Core-binding (CB)" evidence="7">
    <location>
        <begin position="65"/>
        <end position="146"/>
    </location>
</feature>
<dbReference type="Pfam" id="PF02899">
    <property type="entry name" value="Phage_int_SAM_1"/>
    <property type="match status" value="1"/>
</dbReference>
<keyword evidence="4" id="KW-0233">DNA recombination</keyword>
<evidence type="ECO:0000256" key="2">
    <source>
        <dbReference type="ARBA" id="ARBA00022908"/>
    </source>
</evidence>
<evidence type="ECO:0000256" key="3">
    <source>
        <dbReference type="ARBA" id="ARBA00023125"/>
    </source>
</evidence>
<dbReference type="PANTHER" id="PTHR30349">
    <property type="entry name" value="PHAGE INTEGRASE-RELATED"/>
    <property type="match status" value="1"/>
</dbReference>
<dbReference type="Gene3D" id="1.10.150.130">
    <property type="match status" value="1"/>
</dbReference>
<dbReference type="EMBL" id="CP036339">
    <property type="protein sequence ID" value="QDT74422.1"/>
    <property type="molecule type" value="Genomic_DNA"/>
</dbReference>
<evidence type="ECO:0000259" key="7">
    <source>
        <dbReference type="PROSITE" id="PS51900"/>
    </source>
</evidence>
<dbReference type="InterPro" id="IPR011010">
    <property type="entry name" value="DNA_brk_join_enz"/>
</dbReference>
<evidence type="ECO:0000313" key="8">
    <source>
        <dbReference type="EMBL" id="QDT74422.1"/>
    </source>
</evidence>
<name>A0A517U1B7_9BACT</name>
<dbReference type="PROSITE" id="PS51900">
    <property type="entry name" value="CB"/>
    <property type="match status" value="1"/>
</dbReference>
<dbReference type="InterPro" id="IPR002104">
    <property type="entry name" value="Integrase_catalytic"/>
</dbReference>
<feature type="domain" description="Tyr recombinase" evidence="6">
    <location>
        <begin position="166"/>
        <end position="376"/>
    </location>
</feature>
<proteinExistence type="inferred from homology"/>
<accession>A0A517U1B7</accession>
<dbReference type="InterPro" id="IPR013762">
    <property type="entry name" value="Integrase-like_cat_sf"/>
</dbReference>
<dbReference type="Proteomes" id="UP000317909">
    <property type="component" value="Chromosome"/>
</dbReference>
<dbReference type="InterPro" id="IPR010998">
    <property type="entry name" value="Integrase_recombinase_N"/>
</dbReference>
<dbReference type="GO" id="GO:0015074">
    <property type="term" value="P:DNA integration"/>
    <property type="evidence" value="ECO:0007669"/>
    <property type="project" value="UniProtKB-KW"/>
</dbReference>
<dbReference type="PROSITE" id="PS51898">
    <property type="entry name" value="TYR_RECOMBINASE"/>
    <property type="match status" value="1"/>
</dbReference>
<dbReference type="InterPro" id="IPR044068">
    <property type="entry name" value="CB"/>
</dbReference>
<reference evidence="8 9" key="1">
    <citation type="submission" date="2019-02" db="EMBL/GenBank/DDBJ databases">
        <title>Deep-cultivation of Planctomycetes and their phenomic and genomic characterization uncovers novel biology.</title>
        <authorList>
            <person name="Wiegand S."/>
            <person name="Jogler M."/>
            <person name="Boedeker C."/>
            <person name="Pinto D."/>
            <person name="Vollmers J."/>
            <person name="Rivas-Marin E."/>
            <person name="Kohn T."/>
            <person name="Peeters S.H."/>
            <person name="Heuer A."/>
            <person name="Rast P."/>
            <person name="Oberbeckmann S."/>
            <person name="Bunk B."/>
            <person name="Jeske O."/>
            <person name="Meyerdierks A."/>
            <person name="Storesund J.E."/>
            <person name="Kallscheuer N."/>
            <person name="Luecker S."/>
            <person name="Lage O.M."/>
            <person name="Pohl T."/>
            <person name="Merkel B.J."/>
            <person name="Hornburger P."/>
            <person name="Mueller R.-W."/>
            <person name="Bruemmer F."/>
            <person name="Labrenz M."/>
            <person name="Spormann A.M."/>
            <person name="Op den Camp H."/>
            <person name="Overmann J."/>
            <person name="Amann R."/>
            <person name="Jetten M.S.M."/>
            <person name="Mascher T."/>
            <person name="Medema M.H."/>
            <person name="Devos D.P."/>
            <person name="Kaster A.-K."/>
            <person name="Ovreas L."/>
            <person name="Rohde M."/>
            <person name="Galperin M.Y."/>
            <person name="Jogler C."/>
        </authorList>
    </citation>
    <scope>NUCLEOTIDE SEQUENCE [LARGE SCALE GENOMIC DNA]</scope>
    <source>
        <strain evidence="8 9">I41</strain>
    </source>
</reference>
<keyword evidence="9" id="KW-1185">Reference proteome</keyword>
<evidence type="ECO:0000256" key="1">
    <source>
        <dbReference type="ARBA" id="ARBA00008857"/>
    </source>
</evidence>
<keyword evidence="2" id="KW-0229">DNA integration</keyword>
<protein>
    <submittedName>
        <fullName evidence="8">Site-specific tyrosine recombinase XerC</fullName>
    </submittedName>
</protein>
<keyword evidence="3 5" id="KW-0238">DNA-binding</keyword>
<evidence type="ECO:0000256" key="5">
    <source>
        <dbReference type="PROSITE-ProRule" id="PRU01248"/>
    </source>
</evidence>
<dbReference type="InterPro" id="IPR050090">
    <property type="entry name" value="Tyrosine_recombinase_XerCD"/>
</dbReference>
<organism evidence="8 9">
    <name type="scientific">Lacipirellula limnantheis</name>
    <dbReference type="NCBI Taxonomy" id="2528024"/>
    <lineage>
        <taxon>Bacteria</taxon>
        <taxon>Pseudomonadati</taxon>
        <taxon>Planctomycetota</taxon>
        <taxon>Planctomycetia</taxon>
        <taxon>Pirellulales</taxon>
        <taxon>Lacipirellulaceae</taxon>
        <taxon>Lacipirellula</taxon>
    </lineage>
</organism>
<dbReference type="PANTHER" id="PTHR30349:SF41">
    <property type="entry name" value="INTEGRASE_RECOMBINASE PROTEIN MJ0367-RELATED"/>
    <property type="match status" value="1"/>
</dbReference>
<evidence type="ECO:0000313" key="9">
    <source>
        <dbReference type="Proteomes" id="UP000317909"/>
    </source>
</evidence>
<dbReference type="KEGG" id="llh:I41_36180"/>
<dbReference type="GO" id="GO:0006310">
    <property type="term" value="P:DNA recombination"/>
    <property type="evidence" value="ECO:0007669"/>
    <property type="project" value="UniProtKB-KW"/>
</dbReference>
<dbReference type="Gene3D" id="1.10.443.10">
    <property type="entry name" value="Intergrase catalytic core"/>
    <property type="match status" value="1"/>
</dbReference>
<dbReference type="SUPFAM" id="SSF56349">
    <property type="entry name" value="DNA breaking-rejoining enzymes"/>
    <property type="match status" value="1"/>
</dbReference>
<sequence length="398" mass="44477">MSEEIKVHICRQKGRTNLAMRYVDPETGKQVWRTSGTANHTKALKAAAVWEAELREGRYQKRQRMTWEAFRDRYDVDVLDGMKESTAGNYSATLNVFERTVAPQRLADCTTAKLTAFVVALRNQHLSAATIARHLRQLKVAFRWAHRQGLLLTLPQFDRIKQSKGARGRAVSGEEFDRMLAAVPKVVGEAAAESWRFYLRGLDASGLRLAESLVLRWDDAPDAIVVDYSGRHPMLRVDASAEKANTHRTLPMAPEFAELLETVPMDQRRGRVFQPLTKDGQPYAPTRDSIGPVVSAIGEKAGVIVGTRTKVDGDGDPETVNKFASAHDLRRAFGFRWSRRVMPPVLKELMRHTDIGTTMRFYVGVNAQATADELWRAAGSKLGSRGENEPFAKSGQST</sequence>
<dbReference type="InterPro" id="IPR004107">
    <property type="entry name" value="Integrase_SAM-like_N"/>
</dbReference>
<evidence type="ECO:0000259" key="6">
    <source>
        <dbReference type="PROSITE" id="PS51898"/>
    </source>
</evidence>
<dbReference type="GO" id="GO:0003677">
    <property type="term" value="F:DNA binding"/>
    <property type="evidence" value="ECO:0007669"/>
    <property type="project" value="UniProtKB-UniRule"/>
</dbReference>